<dbReference type="NCBIfam" id="TIGR00106">
    <property type="entry name" value="MTH1187 family thiamine-binding protein"/>
    <property type="match status" value="1"/>
</dbReference>
<dbReference type="GO" id="GO:0045944">
    <property type="term" value="P:positive regulation of transcription by RNA polymerase II"/>
    <property type="evidence" value="ECO:0007669"/>
    <property type="project" value="TreeGrafter"/>
</dbReference>
<dbReference type="Proteomes" id="UP000249619">
    <property type="component" value="Unassembled WGS sequence"/>
</dbReference>
<accession>A0A364NA51</accession>
<dbReference type="Gene3D" id="3.30.70.930">
    <property type="match status" value="1"/>
</dbReference>
<feature type="domain" description="Thiamine-binding protein" evidence="4">
    <location>
        <begin position="686"/>
        <end position="777"/>
    </location>
</feature>
<dbReference type="OrthoDB" id="5587367at2759"/>
<proteinExistence type="predicted"/>
<dbReference type="GO" id="GO:0005634">
    <property type="term" value="C:nucleus"/>
    <property type="evidence" value="ECO:0007669"/>
    <property type="project" value="UniProtKB-SubCell"/>
</dbReference>
<protein>
    <submittedName>
        <fullName evidence="5">C6 finger domain-containing protein</fullName>
    </submittedName>
</protein>
<dbReference type="PANTHER" id="PTHR37534">
    <property type="entry name" value="TRANSCRIPTIONAL ACTIVATOR PROTEIN UGA3"/>
    <property type="match status" value="1"/>
</dbReference>
<keyword evidence="6" id="KW-1185">Reference proteome</keyword>
<comment type="subcellular location">
    <subcellularLocation>
        <location evidence="1">Nucleus</location>
    </subcellularLocation>
</comment>
<evidence type="ECO:0000313" key="6">
    <source>
        <dbReference type="Proteomes" id="UP000249619"/>
    </source>
</evidence>
<dbReference type="PANTHER" id="PTHR37534:SF47">
    <property type="entry name" value="ZN(2)-C6 FUNGAL-TYPE DOMAIN-CONTAINING PROTEIN"/>
    <property type="match status" value="1"/>
</dbReference>
<evidence type="ECO:0000256" key="3">
    <source>
        <dbReference type="SAM" id="MobiDB-lite"/>
    </source>
</evidence>
<dbReference type="InterPro" id="IPR021858">
    <property type="entry name" value="Fun_TF"/>
</dbReference>
<dbReference type="EMBL" id="QGDH01000029">
    <property type="protein sequence ID" value="RAR13901.1"/>
    <property type="molecule type" value="Genomic_DNA"/>
</dbReference>
<dbReference type="AlphaFoldDB" id="A0A364NA51"/>
<evidence type="ECO:0000313" key="5">
    <source>
        <dbReference type="EMBL" id="RAR13901.1"/>
    </source>
</evidence>
<keyword evidence="2" id="KW-0539">Nucleus</keyword>
<dbReference type="GO" id="GO:0000976">
    <property type="term" value="F:transcription cis-regulatory region binding"/>
    <property type="evidence" value="ECO:0007669"/>
    <property type="project" value="TreeGrafter"/>
</dbReference>
<evidence type="ECO:0000256" key="1">
    <source>
        <dbReference type="ARBA" id="ARBA00004123"/>
    </source>
</evidence>
<evidence type="ECO:0000256" key="2">
    <source>
        <dbReference type="ARBA" id="ARBA00023242"/>
    </source>
</evidence>
<gene>
    <name evidence="5" type="ORF">DDE83_002790</name>
</gene>
<dbReference type="InterPro" id="IPR002767">
    <property type="entry name" value="Thiamine_BP"/>
</dbReference>
<evidence type="ECO:0000259" key="4">
    <source>
        <dbReference type="Pfam" id="PF01910"/>
    </source>
</evidence>
<dbReference type="Pfam" id="PF11951">
    <property type="entry name" value="Fungal_trans_2"/>
    <property type="match status" value="1"/>
</dbReference>
<reference evidence="6" key="1">
    <citation type="submission" date="2018-05" db="EMBL/GenBank/DDBJ databases">
        <title>Draft genome sequence of Stemphylium lycopersici strain CIDEFI 213.</title>
        <authorList>
            <person name="Medina R."/>
            <person name="Franco M.E.E."/>
            <person name="Lucentini C.G."/>
            <person name="Saparrat M.C.N."/>
            <person name="Balatti P.A."/>
        </authorList>
    </citation>
    <scope>NUCLEOTIDE SEQUENCE [LARGE SCALE GENOMIC DNA]</scope>
    <source>
        <strain evidence="6">CIDEFI 213</strain>
    </source>
</reference>
<dbReference type="GO" id="GO:0003700">
    <property type="term" value="F:DNA-binding transcription factor activity"/>
    <property type="evidence" value="ECO:0007669"/>
    <property type="project" value="TreeGrafter"/>
</dbReference>
<comment type="caution">
    <text evidence="5">The sequence shown here is derived from an EMBL/GenBank/DDBJ whole genome shotgun (WGS) entry which is preliminary data.</text>
</comment>
<organism evidence="5 6">
    <name type="scientific">Stemphylium lycopersici</name>
    <name type="common">Tomato gray leaf spot disease fungus</name>
    <name type="synonym">Thyrospora lycopersici</name>
    <dbReference type="NCBI Taxonomy" id="183478"/>
    <lineage>
        <taxon>Eukaryota</taxon>
        <taxon>Fungi</taxon>
        <taxon>Dikarya</taxon>
        <taxon>Ascomycota</taxon>
        <taxon>Pezizomycotina</taxon>
        <taxon>Dothideomycetes</taxon>
        <taxon>Pleosporomycetidae</taxon>
        <taxon>Pleosporales</taxon>
        <taxon>Pleosporineae</taxon>
        <taxon>Pleosporaceae</taxon>
        <taxon>Stemphylium</taxon>
    </lineage>
</organism>
<sequence>MDRVGEPRQKFSKSRNGMIDVRWKQASESGIRSPARRTRGSSSSDPRAVPVPMLQPDKHDQRISWGNGGERTDTQQSQVSDHAAPGNIMDLVFMDPDMRPASMNLATPRSFDSLIQGFDQISSLPPLEHLSQGASVSLESDFNISSGDLQRQSAIDFVPGLWNAGLFWEDDLRSADCAVSNAPLSLNNASSPDAPQARRDEDERIAHLFHRQTCLALSIYEEIDQNPWRTLIWPLARDHPALWHAIAALTCFSMSKQQPDLRASGAKHVQYSTQLLAENADKGGMVLDAALAATLALGFAETWDYEHAPKGISHIRSAGILLAQLLSNRANLGLDSEGEARLEFLYNTWTYMDVLGRFTCNDPLPSYSESAPIPNWSELGWDATKFDPLMGYSTTFFPILRRVADLINKVRGRSTLRNSPAIISKGLELKRSIEEWIPPVDLESIDDPSQNMTDAIQTAEAYRWSTLCLLYQTIPELPNLTSYGELAQKIMVYLATIPMNSPTIIVQILPLMVAGCDAVEEEDREFVRERWSAMSERMVTSVVDRCLRITEEVWKRREDYLWERGLSDSPNGLQAGHVTNEPMSLSNDIANFINAETSSARSTGTCSSGNVPQNAKRKLQQANGFPISAAFKKGVDQLTRSGCNEYTVRGRLHWLGVMKDWECQENSTMASSDDLTKLSTPPACIADFCLIPLGTPTASVSKEVAEVQRVLKKSGLSYSMHSAGTTVEGSWDDVMRVIGQCHAMLHQNGIVRIQSDIRVGSRTDKQQGFKDKVEAVEKLLKGDESA</sequence>
<feature type="region of interest" description="Disordered" evidence="3">
    <location>
        <begin position="1"/>
        <end position="81"/>
    </location>
</feature>
<name>A0A364NA51_STELY</name>
<dbReference type="InterPro" id="IPR029756">
    <property type="entry name" value="MTH1187/YkoF-like"/>
</dbReference>
<dbReference type="Pfam" id="PF01910">
    <property type="entry name" value="Thiamine_BP"/>
    <property type="match status" value="1"/>
</dbReference>
<dbReference type="SUPFAM" id="SSF89957">
    <property type="entry name" value="MTH1187/YkoF-like"/>
    <property type="match status" value="1"/>
</dbReference>